<protein>
    <submittedName>
        <fullName evidence="1">Uncharacterized protein</fullName>
    </submittedName>
</protein>
<sequence length="49" mass="5990">MPIDPTHEVYSILFFMTFSERKNAKRDYHLRLKRPDPLIYIKISPKKVR</sequence>
<comment type="caution">
    <text evidence="1">The sequence shown here is derived from an EMBL/GenBank/DDBJ whole genome shotgun (WGS) entry which is preliminary data.</text>
</comment>
<dbReference type="Proteomes" id="UP000320593">
    <property type="component" value="Unassembled WGS sequence"/>
</dbReference>
<proteinExistence type="predicted"/>
<name>A0A562T914_9HYPH</name>
<accession>A0A562T914</accession>
<keyword evidence="2" id="KW-1185">Reference proteome</keyword>
<dbReference type="AlphaFoldDB" id="A0A562T914"/>
<evidence type="ECO:0000313" key="2">
    <source>
        <dbReference type="Proteomes" id="UP000320593"/>
    </source>
</evidence>
<dbReference type="EMBL" id="VLLF01000002">
    <property type="protein sequence ID" value="TWI90079.1"/>
    <property type="molecule type" value="Genomic_DNA"/>
</dbReference>
<organism evidence="1 2">
    <name type="scientific">Roseibium hamelinense</name>
    <dbReference type="NCBI Taxonomy" id="150831"/>
    <lineage>
        <taxon>Bacteria</taxon>
        <taxon>Pseudomonadati</taxon>
        <taxon>Pseudomonadota</taxon>
        <taxon>Alphaproteobacteria</taxon>
        <taxon>Hyphomicrobiales</taxon>
        <taxon>Stappiaceae</taxon>
        <taxon>Roseibium</taxon>
    </lineage>
</organism>
<reference evidence="1 2" key="1">
    <citation type="submission" date="2019-07" db="EMBL/GenBank/DDBJ databases">
        <title>Genomic Encyclopedia of Archaeal and Bacterial Type Strains, Phase II (KMG-II): from individual species to whole genera.</title>
        <authorList>
            <person name="Goeker M."/>
        </authorList>
    </citation>
    <scope>NUCLEOTIDE SEQUENCE [LARGE SCALE GENOMIC DNA]</scope>
    <source>
        <strain evidence="1 2">ATCC BAA-252</strain>
    </source>
</reference>
<evidence type="ECO:0000313" key="1">
    <source>
        <dbReference type="EMBL" id="TWI90079.1"/>
    </source>
</evidence>
<gene>
    <name evidence="1" type="ORF">JM93_01056</name>
</gene>